<dbReference type="InterPro" id="IPR029021">
    <property type="entry name" value="Prot-tyrosine_phosphatase-like"/>
</dbReference>
<dbReference type="EMBL" id="FOEG01000003">
    <property type="protein sequence ID" value="SEO84369.1"/>
    <property type="molecule type" value="Genomic_DNA"/>
</dbReference>
<dbReference type="InterPro" id="IPR016130">
    <property type="entry name" value="Tyr_Pase_AS"/>
</dbReference>
<dbReference type="PANTHER" id="PTHR23339">
    <property type="entry name" value="TYROSINE SPECIFIC PROTEIN PHOSPHATASE AND DUAL SPECIFICITY PROTEIN PHOSPHATASE"/>
    <property type="match status" value="1"/>
</dbReference>
<dbReference type="PROSITE" id="PS50056">
    <property type="entry name" value="TYR_PHOSPHATASE_2"/>
    <property type="match status" value="1"/>
</dbReference>
<gene>
    <name evidence="2" type="ORF">SAMN04488052_103325</name>
</gene>
<dbReference type="Pfam" id="PF22785">
    <property type="entry name" value="Tc-R-P"/>
    <property type="match status" value="1"/>
</dbReference>
<keyword evidence="3" id="KW-1185">Reference proteome</keyword>
<dbReference type="RefSeq" id="WP_091642776.1">
    <property type="nucleotide sequence ID" value="NZ_FOEG01000003.1"/>
</dbReference>
<dbReference type="STRING" id="406100.SAMN04488052_103325"/>
<dbReference type="Proteomes" id="UP000199657">
    <property type="component" value="Unassembled WGS sequence"/>
</dbReference>
<organism evidence="2 3">
    <name type="scientific">Aquisalimonas asiatica</name>
    <dbReference type="NCBI Taxonomy" id="406100"/>
    <lineage>
        <taxon>Bacteria</taxon>
        <taxon>Pseudomonadati</taxon>
        <taxon>Pseudomonadota</taxon>
        <taxon>Gammaproteobacteria</taxon>
        <taxon>Chromatiales</taxon>
        <taxon>Ectothiorhodospiraceae</taxon>
        <taxon>Aquisalimonas</taxon>
    </lineage>
</organism>
<dbReference type="FunFam" id="3.90.190.10:FF:000157">
    <property type="entry name" value="Protein-tyrosine phosphatase"/>
    <property type="match status" value="1"/>
</dbReference>
<sequence>MPKNGLDNCVATSHSSPLQIAAVDTPRGGVIGMTLCPGKIGPGNRHPWVRNLERDLDALDAWGTDCLITLMELHELIDYQAQDLGERARARYGESGWLHLPIMDCSTPDAVWEAQWQMWRHPLHDRLDRGERIVIHCLGGLGRTGLAACRVLVERGMPAQKALETVRAARPGAVETTGRERYVLALTTS</sequence>
<dbReference type="InterPro" id="IPR050561">
    <property type="entry name" value="PTP"/>
</dbReference>
<proteinExistence type="predicted"/>
<evidence type="ECO:0000259" key="1">
    <source>
        <dbReference type="PROSITE" id="PS50056"/>
    </source>
</evidence>
<name>A0A1H8SZW4_9GAMM</name>
<dbReference type="Gene3D" id="3.90.190.10">
    <property type="entry name" value="Protein tyrosine phosphatase superfamily"/>
    <property type="match status" value="1"/>
</dbReference>
<accession>A0A1H8SZW4</accession>
<dbReference type="AlphaFoldDB" id="A0A1H8SZW4"/>
<dbReference type="SUPFAM" id="SSF52799">
    <property type="entry name" value="(Phosphotyrosine protein) phosphatases II"/>
    <property type="match status" value="1"/>
</dbReference>
<protein>
    <submittedName>
        <fullName evidence="2">Cyclin-dependent kinase inhibitor 3 (CDKN3)</fullName>
    </submittedName>
</protein>
<evidence type="ECO:0000313" key="2">
    <source>
        <dbReference type="EMBL" id="SEO84369.1"/>
    </source>
</evidence>
<dbReference type="OrthoDB" id="9806482at2"/>
<reference evidence="2 3" key="1">
    <citation type="submission" date="2016-10" db="EMBL/GenBank/DDBJ databases">
        <authorList>
            <person name="de Groot N.N."/>
        </authorList>
    </citation>
    <scope>NUCLEOTIDE SEQUENCE [LARGE SCALE GENOMIC DNA]</scope>
    <source>
        <strain evidence="2 3">CGMCC 1.6291</strain>
    </source>
</reference>
<evidence type="ECO:0000313" key="3">
    <source>
        <dbReference type="Proteomes" id="UP000199657"/>
    </source>
</evidence>
<feature type="domain" description="Tyrosine specific protein phosphatases" evidence="1">
    <location>
        <begin position="128"/>
        <end position="181"/>
    </location>
</feature>
<dbReference type="InterPro" id="IPR000387">
    <property type="entry name" value="Tyr_Pase_dom"/>
</dbReference>
<dbReference type="PROSITE" id="PS00383">
    <property type="entry name" value="TYR_PHOSPHATASE_1"/>
    <property type="match status" value="1"/>
</dbReference>